<dbReference type="GO" id="GO:0030203">
    <property type="term" value="P:glycosaminoglycan metabolic process"/>
    <property type="evidence" value="ECO:0007669"/>
    <property type="project" value="TreeGrafter"/>
</dbReference>
<dbReference type="EMBL" id="QJSX01000023">
    <property type="protein sequence ID" value="PYE49442.1"/>
    <property type="molecule type" value="Genomic_DNA"/>
</dbReference>
<evidence type="ECO:0000256" key="5">
    <source>
        <dbReference type="ARBA" id="ARBA00023295"/>
    </source>
</evidence>
<sequence length="508" mass="57911">MTSVPDPDPMVSLPQGDTLPLVPYPRRLERHPGTLRLARSRFPESNAPHARLAASLLESAGVVRDEMSDVGLSIALDSALNAEGYRLRIDFEGIDIRAGAEAGVFYALQTLNQLLRFGTDLPFLRIEDGPRFAWRGMLLDVARHFMPVQFLRKCIDLLAHHKLNVLHLHLTDDQGWRVEIRKYPRLTEVGSRRARTLLGHGHVRPRIYDDEPHEGFYTQEELRDLVAYAADRHVTIVPEIDLPGHVLAALAAYPELGNELEASPEVCCHWGVFDSVLNLEESTFEFVQNVLLEVFDVFPGPFVHLGGDECRVDEWQRSSRVSERMRELELEHVGHVQPYFMRRMADFVKRHGRTFVGWDEVLKNTRLERDAVVMAWQPRDNSLEALLRGFPVVMTPNNLTYLDHYQKPPAEVEQPLAIGGLTSWEDVYAWTVYPKGTPDALHDRVLGAQVQVWTEYIATPEHAEYMMFPRLCAFGEVVWSYPAERSASDLKERLAAHLPRLDVRSGPL</sequence>
<dbReference type="InterPro" id="IPR029018">
    <property type="entry name" value="Hex-like_dom2"/>
</dbReference>
<name>A0A318S5K3_9DEIO</name>
<dbReference type="RefSeq" id="WP_146237411.1">
    <property type="nucleotide sequence ID" value="NZ_QJSX01000023.1"/>
</dbReference>
<dbReference type="GO" id="GO:0004563">
    <property type="term" value="F:beta-N-acetylhexosaminidase activity"/>
    <property type="evidence" value="ECO:0007669"/>
    <property type="project" value="UniProtKB-EC"/>
</dbReference>
<gene>
    <name evidence="9" type="ORF">DES52_12336</name>
</gene>
<dbReference type="Gene3D" id="3.30.379.10">
    <property type="entry name" value="Chitobiase/beta-hexosaminidase domain 2-like"/>
    <property type="match status" value="1"/>
</dbReference>
<dbReference type="SUPFAM" id="SSF55545">
    <property type="entry name" value="beta-N-acetylhexosaminidase-like domain"/>
    <property type="match status" value="1"/>
</dbReference>
<proteinExistence type="inferred from homology"/>
<dbReference type="Pfam" id="PF00728">
    <property type="entry name" value="Glyco_hydro_20"/>
    <property type="match status" value="1"/>
</dbReference>
<dbReference type="CDD" id="cd06563">
    <property type="entry name" value="GH20_chitobiase-like"/>
    <property type="match status" value="1"/>
</dbReference>
<comment type="caution">
    <text evidence="9">The sequence shown here is derived from an EMBL/GenBank/DDBJ whole genome shotgun (WGS) entry which is preliminary data.</text>
</comment>
<accession>A0A318S5K3</accession>
<evidence type="ECO:0000313" key="9">
    <source>
        <dbReference type="EMBL" id="PYE49442.1"/>
    </source>
</evidence>
<evidence type="ECO:0000256" key="4">
    <source>
        <dbReference type="ARBA" id="ARBA00022801"/>
    </source>
</evidence>
<dbReference type="Gene3D" id="3.20.20.80">
    <property type="entry name" value="Glycosidases"/>
    <property type="match status" value="1"/>
</dbReference>
<comment type="similarity">
    <text evidence="2">Belongs to the glycosyl hydrolase 20 family.</text>
</comment>
<keyword evidence="4" id="KW-0378">Hydrolase</keyword>
<evidence type="ECO:0000256" key="3">
    <source>
        <dbReference type="ARBA" id="ARBA00012663"/>
    </source>
</evidence>
<feature type="domain" description="Beta-hexosaminidase bacterial type N-terminal" evidence="8">
    <location>
        <begin position="20"/>
        <end position="128"/>
    </location>
</feature>
<evidence type="ECO:0000259" key="8">
    <source>
        <dbReference type="Pfam" id="PF02838"/>
    </source>
</evidence>
<dbReference type="PANTHER" id="PTHR22600:SF57">
    <property type="entry name" value="BETA-N-ACETYLHEXOSAMINIDASE"/>
    <property type="match status" value="1"/>
</dbReference>
<dbReference type="InterPro" id="IPR015882">
    <property type="entry name" value="HEX_bac_N"/>
</dbReference>
<evidence type="ECO:0000256" key="2">
    <source>
        <dbReference type="ARBA" id="ARBA00006285"/>
    </source>
</evidence>
<dbReference type="InterPro" id="IPR015883">
    <property type="entry name" value="Glyco_hydro_20_cat"/>
</dbReference>
<dbReference type="Pfam" id="PF02838">
    <property type="entry name" value="Glyco_hydro_20b"/>
    <property type="match status" value="1"/>
</dbReference>
<evidence type="ECO:0000256" key="1">
    <source>
        <dbReference type="ARBA" id="ARBA00001231"/>
    </source>
</evidence>
<dbReference type="GO" id="GO:0016020">
    <property type="term" value="C:membrane"/>
    <property type="evidence" value="ECO:0007669"/>
    <property type="project" value="TreeGrafter"/>
</dbReference>
<protein>
    <recommendedName>
        <fullName evidence="3">beta-N-acetylhexosaminidase</fullName>
        <ecNumber evidence="3">3.2.1.52</ecNumber>
    </recommendedName>
</protein>
<dbReference type="PIRSF" id="PIRSF001093">
    <property type="entry name" value="B-hxosamndse_ab_euk"/>
    <property type="match status" value="1"/>
</dbReference>
<keyword evidence="5" id="KW-0326">Glycosidase</keyword>
<dbReference type="PANTHER" id="PTHR22600">
    <property type="entry name" value="BETA-HEXOSAMINIDASE"/>
    <property type="match status" value="1"/>
</dbReference>
<evidence type="ECO:0000256" key="6">
    <source>
        <dbReference type="PIRSR" id="PIRSR625705-1"/>
    </source>
</evidence>
<feature type="domain" description="Glycoside hydrolase family 20 catalytic" evidence="7">
    <location>
        <begin position="132"/>
        <end position="480"/>
    </location>
</feature>
<dbReference type="AlphaFoldDB" id="A0A318S5K3"/>
<dbReference type="GO" id="GO:0005975">
    <property type="term" value="P:carbohydrate metabolic process"/>
    <property type="evidence" value="ECO:0007669"/>
    <property type="project" value="InterPro"/>
</dbReference>
<dbReference type="Proteomes" id="UP000248326">
    <property type="component" value="Unassembled WGS sequence"/>
</dbReference>
<dbReference type="OrthoDB" id="1098018at2"/>
<dbReference type="InterPro" id="IPR025705">
    <property type="entry name" value="Beta_hexosaminidase_sua/sub"/>
</dbReference>
<feature type="active site" description="Proton donor" evidence="6">
    <location>
        <position position="309"/>
    </location>
</feature>
<dbReference type="InterPro" id="IPR017853">
    <property type="entry name" value="GH"/>
</dbReference>
<evidence type="ECO:0000259" key="7">
    <source>
        <dbReference type="Pfam" id="PF00728"/>
    </source>
</evidence>
<dbReference type="SUPFAM" id="SSF51445">
    <property type="entry name" value="(Trans)glycosidases"/>
    <property type="match status" value="1"/>
</dbReference>
<comment type="catalytic activity">
    <reaction evidence="1">
        <text>Hydrolysis of terminal non-reducing N-acetyl-D-hexosamine residues in N-acetyl-beta-D-hexosaminides.</text>
        <dbReference type="EC" id="3.2.1.52"/>
    </reaction>
</comment>
<dbReference type="PRINTS" id="PR00738">
    <property type="entry name" value="GLHYDRLASE20"/>
</dbReference>
<keyword evidence="10" id="KW-1185">Reference proteome</keyword>
<reference evidence="9 10" key="1">
    <citation type="submission" date="2018-06" db="EMBL/GenBank/DDBJ databases">
        <title>Genomic Encyclopedia of Type Strains, Phase IV (KMG-IV): sequencing the most valuable type-strain genomes for metagenomic binning, comparative biology and taxonomic classification.</title>
        <authorList>
            <person name="Goeker M."/>
        </authorList>
    </citation>
    <scope>NUCLEOTIDE SEQUENCE [LARGE SCALE GENOMIC DNA]</scope>
    <source>
        <strain evidence="9 10">DSM 18048</strain>
    </source>
</reference>
<dbReference type="EC" id="3.2.1.52" evidence="3"/>
<organism evidence="9 10">
    <name type="scientific">Deinococcus yavapaiensis KR-236</name>
    <dbReference type="NCBI Taxonomy" id="694435"/>
    <lineage>
        <taxon>Bacteria</taxon>
        <taxon>Thermotogati</taxon>
        <taxon>Deinococcota</taxon>
        <taxon>Deinococci</taxon>
        <taxon>Deinococcales</taxon>
        <taxon>Deinococcaceae</taxon>
        <taxon>Deinococcus</taxon>
    </lineage>
</organism>
<evidence type="ECO:0000313" key="10">
    <source>
        <dbReference type="Proteomes" id="UP000248326"/>
    </source>
</evidence>